<protein>
    <submittedName>
        <fullName evidence="1">YkuS family protein</fullName>
    </submittedName>
</protein>
<dbReference type="EMBL" id="WBZC01000045">
    <property type="protein sequence ID" value="KAB3532875.1"/>
    <property type="molecule type" value="Genomic_DNA"/>
</dbReference>
<accession>A0A6I0EX39</accession>
<evidence type="ECO:0000313" key="2">
    <source>
        <dbReference type="Proteomes" id="UP000432715"/>
    </source>
</evidence>
<evidence type="ECO:0000313" key="1">
    <source>
        <dbReference type="EMBL" id="KAB3532875.1"/>
    </source>
</evidence>
<dbReference type="InterPro" id="IPR005370">
    <property type="entry name" value="UPF0180"/>
</dbReference>
<dbReference type="Proteomes" id="UP000432715">
    <property type="component" value="Unassembled WGS sequence"/>
</dbReference>
<organism evidence="1 2">
    <name type="scientific">Alkaliphilus pronyensis</name>
    <dbReference type="NCBI Taxonomy" id="1482732"/>
    <lineage>
        <taxon>Bacteria</taxon>
        <taxon>Bacillati</taxon>
        <taxon>Bacillota</taxon>
        <taxon>Clostridia</taxon>
        <taxon>Peptostreptococcales</taxon>
        <taxon>Natronincolaceae</taxon>
        <taxon>Alkaliphilus</taxon>
    </lineage>
</organism>
<comment type="caution">
    <text evidence="1">The sequence shown here is derived from an EMBL/GenBank/DDBJ whole genome shotgun (WGS) entry which is preliminary data.</text>
</comment>
<gene>
    <name evidence="1" type="ORF">F8154_11340</name>
</gene>
<sequence length="81" mass="9131">MKNRIAVEDSLTDVRDYLQQKGYQVESLSRSKELEGFDAIVVTGQDSNILGMENANTKSPVITARGQSAQLIYDEIQKRLR</sequence>
<dbReference type="OrthoDB" id="1708042at2"/>
<dbReference type="Pfam" id="PF03698">
    <property type="entry name" value="UPF0180"/>
    <property type="match status" value="1"/>
</dbReference>
<proteinExistence type="predicted"/>
<dbReference type="AlphaFoldDB" id="A0A6I0EX39"/>
<name>A0A6I0EX39_9FIRM</name>
<reference evidence="1 2" key="1">
    <citation type="submission" date="2019-10" db="EMBL/GenBank/DDBJ databases">
        <title>Alkaliphilus serpentinus sp. nov. and Alkaliphilus pronyensis sp. nov., two novel anaerobic alkaliphilic species isolated from the serpentinized-hosted hydrothermal field of the Prony Bay (New Caledonia).</title>
        <authorList>
            <person name="Postec A."/>
        </authorList>
    </citation>
    <scope>NUCLEOTIDE SEQUENCE [LARGE SCALE GENOMIC DNA]</scope>
    <source>
        <strain evidence="1 2">LacV</strain>
    </source>
</reference>
<keyword evidence="2" id="KW-1185">Reference proteome</keyword>
<dbReference type="RefSeq" id="WP_151861732.1">
    <property type="nucleotide sequence ID" value="NZ_WBZC01000045.1"/>
</dbReference>